<evidence type="ECO:0000259" key="4">
    <source>
        <dbReference type="Pfam" id="PF00144"/>
    </source>
</evidence>
<evidence type="ECO:0000313" key="6">
    <source>
        <dbReference type="Proteomes" id="UP000559256"/>
    </source>
</evidence>
<dbReference type="SUPFAM" id="SSF56601">
    <property type="entry name" value="beta-lactamase/transpeptidase-like"/>
    <property type="match status" value="1"/>
</dbReference>
<dbReference type="Proteomes" id="UP000559256">
    <property type="component" value="Unassembled WGS sequence"/>
</dbReference>
<dbReference type="GO" id="GO:0016787">
    <property type="term" value="F:hydrolase activity"/>
    <property type="evidence" value="ECO:0007669"/>
    <property type="project" value="UniProtKB-KW"/>
</dbReference>
<keyword evidence="6" id="KW-1185">Reference proteome</keyword>
<feature type="domain" description="Beta-lactamase-related" evidence="4">
    <location>
        <begin position="15"/>
        <end position="398"/>
    </location>
</feature>
<evidence type="ECO:0000313" key="5">
    <source>
        <dbReference type="EMBL" id="KAF5332021.1"/>
    </source>
</evidence>
<protein>
    <recommendedName>
        <fullName evidence="4">Beta-lactamase-related domain-containing protein</fullName>
    </recommendedName>
</protein>
<proteinExistence type="inferred from homology"/>
<dbReference type="OrthoDB" id="428260at2759"/>
<dbReference type="Gene3D" id="3.40.710.10">
    <property type="entry name" value="DD-peptidase/beta-lactamase superfamily"/>
    <property type="match status" value="1"/>
</dbReference>
<dbReference type="AlphaFoldDB" id="A0A8H5FCR4"/>
<comment type="caution">
    <text evidence="5">The sequence shown here is derived from an EMBL/GenBank/DDBJ whole genome shotgun (WGS) entry which is preliminary data.</text>
</comment>
<dbReference type="EMBL" id="JAACJM010000316">
    <property type="protein sequence ID" value="KAF5332021.1"/>
    <property type="molecule type" value="Genomic_DNA"/>
</dbReference>
<sequence>MDTLRADLRRASGEEGPEHQTLPGIVLLSGNGDGLKVHETFGFQTLDPDSPPVSKDNTFWIASCTKLLTAISALQYVERGSVDLDEDITRIIHEWKDLEVLEGFDDDGKPIVRKAKTKLTLRHLLTHTSGMCYQYMNPIMPKYQRAMGLPNTSGNEFTLAERTHYPLLFEPGTGWEYSPSLDWAGVVVERLSSQRLQEYMSEHIFRPLGMNSTTFRIKDRKDIQDKLIGILARETPANQDVKAKPAKLVPPTAFRTDNSFVYDAGGGGIHLVPSDYVKVLQSIMKNDGILLKPETVDLLFAPQLSPSVWRFYIDALKNKPNEGLRAGFSTGLWLEAEGEEKVDFGTSVNWAFGGLVVTKNIPGRRKKGSLSWGGLPNLVWWMDRTSNVYGLYATQILPFGDLPSLEMSSRFERAVYKELDGK</sequence>
<gene>
    <name evidence="5" type="ORF">D9758_014594</name>
</gene>
<evidence type="ECO:0000256" key="3">
    <source>
        <dbReference type="SAM" id="MobiDB-lite"/>
    </source>
</evidence>
<comment type="similarity">
    <text evidence="1">Belongs to the class-A beta-lactamase family.</text>
</comment>
<evidence type="ECO:0000256" key="1">
    <source>
        <dbReference type="ARBA" id="ARBA00009009"/>
    </source>
</evidence>
<feature type="region of interest" description="Disordered" evidence="3">
    <location>
        <begin position="1"/>
        <end position="21"/>
    </location>
</feature>
<dbReference type="InterPro" id="IPR012338">
    <property type="entry name" value="Beta-lactam/transpept-like"/>
</dbReference>
<organism evidence="5 6">
    <name type="scientific">Tetrapyrgos nigripes</name>
    <dbReference type="NCBI Taxonomy" id="182062"/>
    <lineage>
        <taxon>Eukaryota</taxon>
        <taxon>Fungi</taxon>
        <taxon>Dikarya</taxon>
        <taxon>Basidiomycota</taxon>
        <taxon>Agaricomycotina</taxon>
        <taxon>Agaricomycetes</taxon>
        <taxon>Agaricomycetidae</taxon>
        <taxon>Agaricales</taxon>
        <taxon>Marasmiineae</taxon>
        <taxon>Marasmiaceae</taxon>
        <taxon>Tetrapyrgos</taxon>
    </lineage>
</organism>
<dbReference type="PANTHER" id="PTHR43283:SF17">
    <property type="entry name" value="(LOVD), PUTATIVE (AFU_ORTHOLOGUE AFUA_5G00920)-RELATED"/>
    <property type="match status" value="1"/>
</dbReference>
<dbReference type="InterPro" id="IPR050789">
    <property type="entry name" value="Diverse_Enzym_Activities"/>
</dbReference>
<dbReference type="PANTHER" id="PTHR43283">
    <property type="entry name" value="BETA-LACTAMASE-RELATED"/>
    <property type="match status" value="1"/>
</dbReference>
<accession>A0A8H5FCR4</accession>
<name>A0A8H5FCR4_9AGAR</name>
<dbReference type="InterPro" id="IPR001466">
    <property type="entry name" value="Beta-lactam-related"/>
</dbReference>
<evidence type="ECO:0000256" key="2">
    <source>
        <dbReference type="ARBA" id="ARBA00022801"/>
    </source>
</evidence>
<feature type="compositionally biased region" description="Basic and acidic residues" evidence="3">
    <location>
        <begin position="1"/>
        <end position="18"/>
    </location>
</feature>
<reference evidence="5 6" key="1">
    <citation type="journal article" date="2020" name="ISME J.">
        <title>Uncovering the hidden diversity of litter-decomposition mechanisms in mushroom-forming fungi.</title>
        <authorList>
            <person name="Floudas D."/>
            <person name="Bentzer J."/>
            <person name="Ahren D."/>
            <person name="Johansson T."/>
            <person name="Persson P."/>
            <person name="Tunlid A."/>
        </authorList>
    </citation>
    <scope>NUCLEOTIDE SEQUENCE [LARGE SCALE GENOMIC DNA]</scope>
    <source>
        <strain evidence="5 6">CBS 291.85</strain>
    </source>
</reference>
<dbReference type="Pfam" id="PF00144">
    <property type="entry name" value="Beta-lactamase"/>
    <property type="match status" value="1"/>
</dbReference>
<keyword evidence="2" id="KW-0378">Hydrolase</keyword>